<evidence type="ECO:0000313" key="1">
    <source>
        <dbReference type="EMBL" id="GAA5531408.1"/>
    </source>
</evidence>
<name>A0ABP9X7Q8_9CHLR</name>
<dbReference type="SUPFAM" id="SSF52540">
    <property type="entry name" value="P-loop containing nucleoside triphosphate hydrolases"/>
    <property type="match status" value="1"/>
</dbReference>
<accession>A0ABP9X7Q8</accession>
<comment type="caution">
    <text evidence="1">The sequence shown here is derived from an EMBL/GenBank/DDBJ whole genome shotgun (WGS) entry which is preliminary data.</text>
</comment>
<dbReference type="EMBL" id="BAABRU010000048">
    <property type="protein sequence ID" value="GAA5531408.1"/>
    <property type="molecule type" value="Genomic_DNA"/>
</dbReference>
<dbReference type="InterPro" id="IPR027417">
    <property type="entry name" value="P-loop_NTPase"/>
</dbReference>
<proteinExistence type="predicted"/>
<reference evidence="1 2" key="1">
    <citation type="submission" date="2024-02" db="EMBL/GenBank/DDBJ databases">
        <title>Herpetosiphon gulosus NBRC 112829.</title>
        <authorList>
            <person name="Ichikawa N."/>
            <person name="Katano-Makiyama Y."/>
            <person name="Hidaka K."/>
        </authorList>
    </citation>
    <scope>NUCLEOTIDE SEQUENCE [LARGE SCALE GENOMIC DNA]</scope>
    <source>
        <strain evidence="1 2">NBRC 112829</strain>
    </source>
</reference>
<keyword evidence="2" id="KW-1185">Reference proteome</keyword>
<sequence>MSKPDLRGARASNAGDTFHELWVLRHALSLLNEDTNLAAITVEGLMVDDEIGTSKDQWDGVDCAFYYGGDSIESADRIVVDQLKYSTSNAQQPWTVNRLTYASNDKKDNSVIGRLAKIFSGLKKKRSDFIAGKHITLRLVSNQPLDPAVWAMLLGQPTPPRRGKKQTAPVTDRDRFVKASGLDSNTFEDFIKSLDFSLCGIQSRFALEKHIHATISTWIDDDARTSVNNLLRFVQSAMLPEGRRDYITRQSILAGLGFSDPRTIFPCPSEIKQLDHLVLRAAAQTIVEMLISNKQRLCVHGEGGMGKTTLLQDIKARLPDDSVMIVFDCYGGGRYLDADAFRHRAQDAFLQLSNDLAREIRIPLLLNRSTAHDYPRAFKKRLERAADVIAANNPSALVLIVVDAADNALTAALTQGDKCFISDFLSIGTLPSNVRLLVSARTGRLPMLELPYTFDKFELSGFTLDETAHHVHSVWPEAPDAWIEDFHKLSRGIPRVQRYAFDIAQDKPDKALRYLLPHGKDLDHVFEQQFTQAILKIGQQQELLMFCSALIALPRPIPLSDLAAVTKFNETHIRDLASDLAPGVQVVNNLISFADEDFEQFVRLKAEARLHMLQLKIAEHFTKQAQQDSYAATHLASALLAAGRKQDIIMLVDKEPIPEAIRDPLLRRDTQLQRLRIAMKVCREAENPVDSLLTLLKGAEALKTNVTIHNSIINNLDLVAIFAPHTYALAVLRNSQEIQHHGPLLFHMMANDALEKNAFAVRNGYRQIRAWLQRRNSEFVLKKQRFPNDEPEGWEIGTNDIVAETEALLRIEGPQSAIAQLLRWRPRSAVFEVALRLSKKLITSGDIDLLQQVLQEIPRQTPWDIFLLVPLVLVGQSSDIARIETCLGILYRRGLIKADKLKERARNEDFSYIEYIDLILTACEIVVGHTTQHKNALSILQSFVTPERRCYDEFNTSDSFYIDIILRAYSLLRRLGGQEIEIREFLVEPSIKLSTETTRRQNAQLREKKDQLSEFLLPLIPVYTVRAQLIIGQISGEAGTLLLQKAVNRTGMNTYKFDASYHAFGMRTQVASSITKLLMVSEFDRIALLKSIKAVVGWKNDYLSETMVKMYTHLAMDHSFHETILSAVTDQSKSIKSMRIETQDKIDAFLRFARLIMPFSHADAKPFFFNALEIANDINLETGREIALFNPLVKHGFHVLSPEQRCEMASQLAIVVSDTHTRIGNSDEFPWTEVTEAITTLDCSVAFAMAGRWDDINIIKYENILPTILLTALLQNTIAPESATACATLLDNFPSKLMSSIIEGSSSKNRNLIIEILACDELLRFGHGQRSEVVTVLKAENPSTFWLKQLMKAELFHQQEVAQKPDDKSLDIFDMVDNQKKITPPDPFQGIDWDQRFVSKDTINAVLEQVIETARRIDSFIYPEKILNHIATVVSFRDRVAYLDVLSEGGLYGIHNIMLADAIVYCIKEWNTPAVIDWCKTSLMDVIGKMLPEFAAYLTYGHSPLPMLLTKTGLPAHEIFNGLLAAIERHVDTLQSLTIFALVGLLGEYSSPWVAADVSGRYASRLVDRIPAQDCDRWDLVDIPSSGSEALARFLYALMSDIDVYKRWRAAHTVRRLARLQESETVDHIVSLYHKKTELSYRNPHAPFYWLAARLWLVITLDRIATETPNIAALYGEKLFGIASDTSFPHLLIRAFAKSAVLHLDETGTLLLDAQQRTLLDNITIGVSTTLRESQRHIHQTDLYQNQPSRSERFSFDSIDTIPYWYSPAIKLFFDVGMTEFCTIAEEWIVDTWQVHDNPREWSKEPRNYRITDSMGMSTMHRHGDLPRIERYHTYLEWHAMWCTMGQLIQTRSLANNSDEDDDYYTPDGWIRRNGLAMPPFWLADFLRAKPLEAQFWISPEVPIDAWVDSITDQTFLNQIFASDNSEMLVVDGDHNTHSYRFKQETRIRTALVSPDTALALARALQTVADSWDYRIPYVEDRLAIDTSPYKLIGWLIDYEHLIEGIDEYDPLCYDIRSIETYPGPMVESVLNLKFHYGDQLQWVNVEDSSTAFIYECWGDSRDDRTEYTMRSTAQVQSNGWRLNINKKALLAFLDEVQLDLIVEVKITRENNGYGRDRDDESRTKKNQPHRIFILRRDGTIDAAERCIGTWTVSRS</sequence>
<gene>
    <name evidence="1" type="ORF">Hgul01_05233</name>
</gene>
<dbReference type="Proteomes" id="UP001428290">
    <property type="component" value="Unassembled WGS sequence"/>
</dbReference>
<evidence type="ECO:0000313" key="2">
    <source>
        <dbReference type="Proteomes" id="UP001428290"/>
    </source>
</evidence>
<protein>
    <recommendedName>
        <fullName evidence="3">AAA+ ATPase domain-containing protein</fullName>
    </recommendedName>
</protein>
<evidence type="ECO:0008006" key="3">
    <source>
        <dbReference type="Google" id="ProtNLM"/>
    </source>
</evidence>
<dbReference type="RefSeq" id="WP_345724960.1">
    <property type="nucleotide sequence ID" value="NZ_BAABRU010000048.1"/>
</dbReference>
<organism evidence="1 2">
    <name type="scientific">Herpetosiphon gulosus</name>
    <dbReference type="NCBI Taxonomy" id="1973496"/>
    <lineage>
        <taxon>Bacteria</taxon>
        <taxon>Bacillati</taxon>
        <taxon>Chloroflexota</taxon>
        <taxon>Chloroflexia</taxon>
        <taxon>Herpetosiphonales</taxon>
        <taxon>Herpetosiphonaceae</taxon>
        <taxon>Herpetosiphon</taxon>
    </lineage>
</organism>